<dbReference type="EMBL" id="CP060828">
    <property type="protein sequence ID" value="QNP73024.1"/>
    <property type="molecule type" value="Genomic_DNA"/>
</dbReference>
<evidence type="ECO:0000256" key="2">
    <source>
        <dbReference type="SAM" id="Phobius"/>
    </source>
</evidence>
<feature type="compositionally biased region" description="Polar residues" evidence="1">
    <location>
        <begin position="1"/>
        <end position="15"/>
    </location>
</feature>
<dbReference type="Pfam" id="PF11303">
    <property type="entry name" value="DUF3105"/>
    <property type="match status" value="1"/>
</dbReference>
<name>A0A7H0IJQ8_9ACTN</name>
<keyword evidence="2" id="KW-1133">Transmembrane helix</keyword>
<proteinExistence type="predicted"/>
<feature type="transmembrane region" description="Helical" evidence="2">
    <location>
        <begin position="65"/>
        <end position="86"/>
    </location>
</feature>
<keyword evidence="2" id="KW-0812">Transmembrane</keyword>
<feature type="compositionally biased region" description="Basic and acidic residues" evidence="1">
    <location>
        <begin position="47"/>
        <end position="59"/>
    </location>
</feature>
<reference evidence="3 4" key="1">
    <citation type="submission" date="2020-08" db="EMBL/GenBank/DDBJ databases">
        <title>A novel species.</title>
        <authorList>
            <person name="Gao J."/>
        </authorList>
    </citation>
    <scope>NUCLEOTIDE SEQUENCE [LARGE SCALE GENOMIC DNA]</scope>
    <source>
        <strain evidence="3 4">CRXT-G-22</strain>
    </source>
</reference>
<gene>
    <name evidence="3" type="ORF">IAG44_28725</name>
</gene>
<dbReference type="Proteomes" id="UP000516052">
    <property type="component" value="Chromosome"/>
</dbReference>
<organism evidence="3 4">
    <name type="scientific">Streptomyces roseirectus</name>
    <dbReference type="NCBI Taxonomy" id="2768066"/>
    <lineage>
        <taxon>Bacteria</taxon>
        <taxon>Bacillati</taxon>
        <taxon>Actinomycetota</taxon>
        <taxon>Actinomycetes</taxon>
        <taxon>Kitasatosporales</taxon>
        <taxon>Streptomycetaceae</taxon>
        <taxon>Streptomyces</taxon>
    </lineage>
</organism>
<keyword evidence="4" id="KW-1185">Reference proteome</keyword>
<dbReference type="KEGG" id="sroi:IAG44_28725"/>
<keyword evidence="2" id="KW-0472">Membrane</keyword>
<evidence type="ECO:0000313" key="4">
    <source>
        <dbReference type="Proteomes" id="UP000516052"/>
    </source>
</evidence>
<sequence>MSAGNSKKPTSSSRQSPKAKPSANAPAPKKRPGNKPSASEKAATRRARIEEQRKAERARERRSRILTISVSTVIVLAVVAAGAWLISDANKKEAAQAAPVAGEKTWKDLSQNHVEGTVKYPMTPPVGGDHNGVWQNCDAQVYTQQLQNENAVHSLEHGAVWVTYNAKAAAADVKSLTEKVKKTSYTMMSPYDAQSSPLTLSAWGHQLNVDKASDPRVNEFFDKYVQGAQTPEPGAACTGGKATA</sequence>
<evidence type="ECO:0000313" key="3">
    <source>
        <dbReference type="EMBL" id="QNP73024.1"/>
    </source>
</evidence>
<dbReference type="RefSeq" id="WP_187749968.1">
    <property type="nucleotide sequence ID" value="NZ_CP060828.1"/>
</dbReference>
<feature type="region of interest" description="Disordered" evidence="1">
    <location>
        <begin position="1"/>
        <end position="61"/>
    </location>
</feature>
<accession>A0A7H0IJQ8</accession>
<protein>
    <submittedName>
        <fullName evidence="3">DUF3105 domain-containing protein</fullName>
    </submittedName>
</protein>
<evidence type="ECO:0000256" key="1">
    <source>
        <dbReference type="SAM" id="MobiDB-lite"/>
    </source>
</evidence>
<dbReference type="InterPro" id="IPR021454">
    <property type="entry name" value="DUF3105"/>
</dbReference>
<feature type="compositionally biased region" description="Low complexity" evidence="1">
    <location>
        <begin position="16"/>
        <end position="27"/>
    </location>
</feature>
<dbReference type="AlphaFoldDB" id="A0A7H0IJQ8"/>